<organism evidence="1 2">
    <name type="scientific">Cupriavidus metallidurans (strain ATCC 43123 / DSM 2839 / NBRC 102507 / CH34)</name>
    <name type="common">Ralstonia metallidurans</name>
    <dbReference type="NCBI Taxonomy" id="266264"/>
    <lineage>
        <taxon>Bacteria</taxon>
        <taxon>Pseudomonadati</taxon>
        <taxon>Pseudomonadota</taxon>
        <taxon>Betaproteobacteria</taxon>
        <taxon>Burkholderiales</taxon>
        <taxon>Burkholderiaceae</taxon>
        <taxon>Cupriavidus</taxon>
    </lineage>
</organism>
<keyword evidence="1" id="KW-0614">Plasmid</keyword>
<dbReference type="KEGG" id="rme:Rmet_6621"/>
<gene>
    <name evidence="1" type="ordered locus">Rmet_6621</name>
</gene>
<reference evidence="2" key="1">
    <citation type="journal article" date="2010" name="PLoS ONE">
        <title>The complete genome sequence of Cupriavidus metallidurans strain CH34, a master survivalist in harsh and anthropogenic environments.</title>
        <authorList>
            <person name="Janssen P.J."/>
            <person name="Van Houdt R."/>
            <person name="Moors H."/>
            <person name="Monsieurs P."/>
            <person name="Morin N."/>
            <person name="Michaux A."/>
            <person name="Benotmane M.A."/>
            <person name="Leys N."/>
            <person name="Vallaeys T."/>
            <person name="Lapidus A."/>
            <person name="Monchy S."/>
            <person name="Medigue C."/>
            <person name="Taghavi S."/>
            <person name="McCorkle S."/>
            <person name="Dunn J."/>
            <person name="van der Lelie D."/>
            <person name="Mergeay M."/>
        </authorList>
    </citation>
    <scope>NUCLEOTIDE SEQUENCE [LARGE SCALE GENOMIC DNA]</scope>
    <source>
        <strain evidence="2">ATCC 43123 / DSM 2839 / NBRC 102507 / CH34</strain>
    </source>
</reference>
<dbReference type="Proteomes" id="UP000002429">
    <property type="component" value="Plasmid megaplasmid"/>
</dbReference>
<keyword evidence="2" id="KW-1185">Reference proteome</keyword>
<evidence type="ECO:0000313" key="1">
    <source>
        <dbReference type="EMBL" id="ADC45220.1"/>
    </source>
</evidence>
<dbReference type="AlphaFoldDB" id="D3DY50"/>
<dbReference type="RefSeq" id="WP_011518265.1">
    <property type="nucleotide sequence ID" value="NC_007974.2"/>
</dbReference>
<dbReference type="HOGENOM" id="CLU_2790987_0_0_4"/>
<dbReference type="EMBL" id="CP000353">
    <property type="protein sequence ID" value="ADC45220.1"/>
    <property type="molecule type" value="Genomic_DNA"/>
</dbReference>
<protein>
    <submittedName>
        <fullName evidence="1">Uncharacterized protein</fullName>
    </submittedName>
</protein>
<evidence type="ECO:0000313" key="2">
    <source>
        <dbReference type="Proteomes" id="UP000002429"/>
    </source>
</evidence>
<accession>D3DY50</accession>
<sequence length="68" mass="7559">MRLETIRDPRSLVMGFIATAEHGVGVAHDTHMKVLGTYSVERNFTYDSLGCPFARGNRLLALVHRSAD</sequence>
<geneLocation type="plasmid" evidence="1 2">
    <name>megaplasmid</name>
</geneLocation>
<name>D3DY50_CUPMC</name>
<proteinExistence type="predicted"/>